<dbReference type="PROSITE" id="PS00435">
    <property type="entry name" value="PEROXIDASE_1"/>
    <property type="match status" value="1"/>
</dbReference>
<evidence type="ECO:0000259" key="15">
    <source>
        <dbReference type="PROSITE" id="PS50873"/>
    </source>
</evidence>
<dbReference type="InterPro" id="IPR044831">
    <property type="entry name" value="Ccp1-like"/>
</dbReference>
<comment type="catalytic activity">
    <reaction evidence="13">
        <text>2 Fe(II)-[cytochrome c] + H2O2 + 2 H(+) = 2 Fe(III)-[cytochrome c] + 2 H2O</text>
        <dbReference type="Rhea" id="RHEA:16581"/>
        <dbReference type="Rhea" id="RHEA-COMP:10350"/>
        <dbReference type="Rhea" id="RHEA-COMP:14399"/>
        <dbReference type="ChEBI" id="CHEBI:15377"/>
        <dbReference type="ChEBI" id="CHEBI:15378"/>
        <dbReference type="ChEBI" id="CHEBI:16240"/>
        <dbReference type="ChEBI" id="CHEBI:29033"/>
        <dbReference type="ChEBI" id="CHEBI:29034"/>
        <dbReference type="EC" id="1.11.1.5"/>
    </reaction>
</comment>
<keyword evidence="8" id="KW-0809">Transit peptide</keyword>
<proteinExistence type="inferred from homology"/>
<evidence type="ECO:0000256" key="10">
    <source>
        <dbReference type="ARBA" id="ARBA00023004"/>
    </source>
</evidence>
<keyword evidence="7" id="KW-0479">Metal-binding</keyword>
<evidence type="ECO:0000256" key="7">
    <source>
        <dbReference type="ARBA" id="ARBA00022723"/>
    </source>
</evidence>
<organism evidence="16 17">
    <name type="scientific">Wickerhamomyces anomalus (strain ATCC 58044 / CBS 1984 / NCYC 433 / NRRL Y-366-8)</name>
    <name type="common">Yeast</name>
    <name type="synonym">Hansenula anomala</name>
    <dbReference type="NCBI Taxonomy" id="683960"/>
    <lineage>
        <taxon>Eukaryota</taxon>
        <taxon>Fungi</taxon>
        <taxon>Dikarya</taxon>
        <taxon>Ascomycota</taxon>
        <taxon>Saccharomycotina</taxon>
        <taxon>Saccharomycetes</taxon>
        <taxon>Phaffomycetales</taxon>
        <taxon>Wickerhamomycetaceae</taxon>
        <taxon>Wickerhamomyces</taxon>
    </lineage>
</organism>
<dbReference type="PANTHER" id="PTHR31356">
    <property type="entry name" value="THYLAKOID LUMENAL 29 KDA PROTEIN, CHLOROPLASTIC-RELATED"/>
    <property type="match status" value="1"/>
</dbReference>
<dbReference type="InterPro" id="IPR002207">
    <property type="entry name" value="Peroxidase_I"/>
</dbReference>
<dbReference type="GO" id="GO:0005759">
    <property type="term" value="C:mitochondrial matrix"/>
    <property type="evidence" value="ECO:0007669"/>
    <property type="project" value="UniProtKB-SubCell"/>
</dbReference>
<dbReference type="GO" id="GO:0020037">
    <property type="term" value="F:heme binding"/>
    <property type="evidence" value="ECO:0007669"/>
    <property type="project" value="UniProtKB-UniRule"/>
</dbReference>
<dbReference type="AlphaFoldDB" id="A0A1E3P601"/>
<dbReference type="GO" id="GO:0046872">
    <property type="term" value="F:metal ion binding"/>
    <property type="evidence" value="ECO:0007669"/>
    <property type="project" value="UniProtKB-UniRule"/>
</dbReference>
<dbReference type="InterPro" id="IPR010255">
    <property type="entry name" value="Haem_peroxidase_sf"/>
</dbReference>
<dbReference type="EMBL" id="KV454209">
    <property type="protein sequence ID" value="ODQ60865.1"/>
    <property type="molecule type" value="Genomic_DNA"/>
</dbReference>
<name>A0A1E3P601_WICAA</name>
<dbReference type="InterPro" id="IPR019794">
    <property type="entry name" value="Peroxidases_AS"/>
</dbReference>
<keyword evidence="11" id="KW-0496">Mitochondrion</keyword>
<evidence type="ECO:0000256" key="2">
    <source>
        <dbReference type="ARBA" id="ARBA00004305"/>
    </source>
</evidence>
<dbReference type="GO" id="GO:0004130">
    <property type="term" value="F:cytochrome-c peroxidase activity"/>
    <property type="evidence" value="ECO:0007669"/>
    <property type="project" value="UniProtKB-EC"/>
</dbReference>
<evidence type="ECO:0000313" key="16">
    <source>
        <dbReference type="EMBL" id="ODQ60865.1"/>
    </source>
</evidence>
<evidence type="ECO:0000256" key="9">
    <source>
        <dbReference type="ARBA" id="ARBA00023002"/>
    </source>
</evidence>
<evidence type="ECO:0000256" key="1">
    <source>
        <dbReference type="ARBA" id="ARBA00003917"/>
    </source>
</evidence>
<dbReference type="GeneID" id="30203458"/>
<keyword evidence="6" id="KW-0349">Heme</keyword>
<dbReference type="Pfam" id="PF00141">
    <property type="entry name" value="peroxidase"/>
    <property type="match status" value="1"/>
</dbReference>
<evidence type="ECO:0000256" key="4">
    <source>
        <dbReference type="ARBA" id="ARBA00005997"/>
    </source>
</evidence>
<dbReference type="OrthoDB" id="2859658at2759"/>
<dbReference type="PROSITE" id="PS00436">
    <property type="entry name" value="PEROXIDASE_2"/>
    <property type="match status" value="1"/>
</dbReference>
<feature type="domain" description="Plant heme peroxidase family profile" evidence="15">
    <location>
        <begin position="166"/>
        <end position="357"/>
    </location>
</feature>
<comment type="function">
    <text evidence="1">Destroys radicals which are normally produced within the cells and which are toxic to biological systems.</text>
</comment>
<evidence type="ECO:0000256" key="14">
    <source>
        <dbReference type="RuleBase" id="RU363051"/>
    </source>
</evidence>
<dbReference type="GO" id="GO:0005758">
    <property type="term" value="C:mitochondrial intermembrane space"/>
    <property type="evidence" value="ECO:0007669"/>
    <property type="project" value="UniProtKB-SubCell"/>
</dbReference>
<dbReference type="GO" id="GO:0042744">
    <property type="term" value="P:hydrogen peroxide catabolic process"/>
    <property type="evidence" value="ECO:0007669"/>
    <property type="project" value="TreeGrafter"/>
</dbReference>
<comment type="subcellular location">
    <subcellularLocation>
        <location evidence="3">Mitochondrion intermembrane space</location>
    </subcellularLocation>
    <subcellularLocation>
        <location evidence="2">Mitochondrion matrix</location>
    </subcellularLocation>
</comment>
<dbReference type="Proteomes" id="UP000094112">
    <property type="component" value="Unassembled WGS sequence"/>
</dbReference>
<comment type="similarity">
    <text evidence="4">Belongs to the peroxidase family. Cytochrome c peroxidase subfamily.</text>
</comment>
<dbReference type="Gene3D" id="1.10.420.10">
    <property type="entry name" value="Peroxidase, domain 2"/>
    <property type="match status" value="1"/>
</dbReference>
<sequence>MSTIQLAKTTFNKKLIYGLLGAGSITIIGSQLYQDQQSKKYYKFPNNNQNHKNYGKALIAGSGLNVALASKDHEGDYQKIYNDIATKIRDNDEYDEYIGFGPVLVRLAWHLSGTFAKKGYQGCPHQTGGSYGGSIRIDKEANDPANNGLQNGRWFLEEFKTKYPWISYGDLYTLGGVVAIQEMGGPKIGWRHGRKDQGEDFAQTSRLPDASQDADYVRGLFGRMGFNDREVVSLIGAHALGSCHVLAPVLPGQKKSSGPGSGYTGRWTASPNFFTNEFYRLLLEDRWEFKDWSGPRQYEDKDGLMMLPTDYALIQDPKYKEWVVKYAKDQDLFFKDFAKDFQKLLELGIEFPRESKVFYFQTLDEQE</sequence>
<dbReference type="RefSeq" id="XP_019040072.1">
    <property type="nucleotide sequence ID" value="XM_019186212.1"/>
</dbReference>
<evidence type="ECO:0000256" key="5">
    <source>
        <dbReference type="ARBA" id="ARBA00022559"/>
    </source>
</evidence>
<accession>A0A1E3P601</accession>
<dbReference type="FunFam" id="1.10.520.10:FF:000005">
    <property type="entry name" value="Cytochrome c peroxidase"/>
    <property type="match status" value="1"/>
</dbReference>
<gene>
    <name evidence="16" type="ORF">WICANDRAFT_90123</name>
</gene>
<keyword evidence="9 14" id="KW-0560">Oxidoreductase</keyword>
<comment type="subunit">
    <text evidence="12">Forms a one-to-one complex with cytochrome c.</text>
</comment>
<evidence type="ECO:0000256" key="13">
    <source>
        <dbReference type="ARBA" id="ARBA00049265"/>
    </source>
</evidence>
<evidence type="ECO:0000313" key="17">
    <source>
        <dbReference type="Proteomes" id="UP000094112"/>
    </source>
</evidence>
<reference evidence="16 17" key="1">
    <citation type="journal article" date="2016" name="Proc. Natl. Acad. Sci. U.S.A.">
        <title>Comparative genomics of biotechnologically important yeasts.</title>
        <authorList>
            <person name="Riley R."/>
            <person name="Haridas S."/>
            <person name="Wolfe K.H."/>
            <person name="Lopes M.R."/>
            <person name="Hittinger C.T."/>
            <person name="Goeker M."/>
            <person name="Salamov A.A."/>
            <person name="Wisecaver J.H."/>
            <person name="Long T.M."/>
            <person name="Calvey C.H."/>
            <person name="Aerts A.L."/>
            <person name="Barry K.W."/>
            <person name="Choi C."/>
            <person name="Clum A."/>
            <person name="Coughlan A.Y."/>
            <person name="Deshpande S."/>
            <person name="Douglass A.P."/>
            <person name="Hanson S.J."/>
            <person name="Klenk H.-P."/>
            <person name="LaButti K.M."/>
            <person name="Lapidus A."/>
            <person name="Lindquist E.A."/>
            <person name="Lipzen A.M."/>
            <person name="Meier-Kolthoff J.P."/>
            <person name="Ohm R.A."/>
            <person name="Otillar R.P."/>
            <person name="Pangilinan J.L."/>
            <person name="Peng Y."/>
            <person name="Rokas A."/>
            <person name="Rosa C.A."/>
            <person name="Scheuner C."/>
            <person name="Sibirny A.A."/>
            <person name="Slot J.C."/>
            <person name="Stielow J.B."/>
            <person name="Sun H."/>
            <person name="Kurtzman C.P."/>
            <person name="Blackwell M."/>
            <person name="Grigoriev I.V."/>
            <person name="Jeffries T.W."/>
        </authorList>
    </citation>
    <scope>NUCLEOTIDE SEQUENCE [LARGE SCALE GENOMIC DNA]</scope>
    <source>
        <strain evidence="17">ATCC 58044 / CBS 1984 / NCYC 433 / NRRL Y-366-8</strain>
    </source>
</reference>
<evidence type="ECO:0000256" key="3">
    <source>
        <dbReference type="ARBA" id="ARBA00004569"/>
    </source>
</evidence>
<dbReference type="PANTHER" id="PTHR31356:SF58">
    <property type="entry name" value="CYTOCHROME C PEROXIDASE, MITOCHONDRIAL"/>
    <property type="match status" value="1"/>
</dbReference>
<dbReference type="InterPro" id="IPR019793">
    <property type="entry name" value="Peroxidases_heam-ligand_BS"/>
</dbReference>
<dbReference type="InterPro" id="IPR002016">
    <property type="entry name" value="Haem_peroxidase"/>
</dbReference>
<dbReference type="SUPFAM" id="SSF48113">
    <property type="entry name" value="Heme-dependent peroxidases"/>
    <property type="match status" value="1"/>
</dbReference>
<evidence type="ECO:0000256" key="8">
    <source>
        <dbReference type="ARBA" id="ARBA00022946"/>
    </source>
</evidence>
<evidence type="ECO:0000256" key="11">
    <source>
        <dbReference type="ARBA" id="ARBA00023128"/>
    </source>
</evidence>
<dbReference type="Gene3D" id="1.10.520.10">
    <property type="match status" value="1"/>
</dbReference>
<keyword evidence="17" id="KW-1185">Reference proteome</keyword>
<dbReference type="EC" id="1.11.1.-" evidence="14"/>
<dbReference type="STRING" id="683960.A0A1E3P601"/>
<evidence type="ECO:0000256" key="6">
    <source>
        <dbReference type="ARBA" id="ARBA00022617"/>
    </source>
</evidence>
<dbReference type="PRINTS" id="PR00459">
    <property type="entry name" value="ASPEROXIDASE"/>
</dbReference>
<keyword evidence="5 14" id="KW-0575">Peroxidase</keyword>
<evidence type="ECO:0000256" key="12">
    <source>
        <dbReference type="ARBA" id="ARBA00038574"/>
    </source>
</evidence>
<dbReference type="PROSITE" id="PS50873">
    <property type="entry name" value="PEROXIDASE_4"/>
    <property type="match status" value="1"/>
</dbReference>
<dbReference type="GO" id="GO:0034599">
    <property type="term" value="P:cellular response to oxidative stress"/>
    <property type="evidence" value="ECO:0007669"/>
    <property type="project" value="EnsemblFungi"/>
</dbReference>
<dbReference type="PRINTS" id="PR00458">
    <property type="entry name" value="PEROXIDASE"/>
</dbReference>
<dbReference type="GO" id="GO:0000302">
    <property type="term" value="P:response to reactive oxygen species"/>
    <property type="evidence" value="ECO:0007669"/>
    <property type="project" value="TreeGrafter"/>
</dbReference>
<keyword evidence="10" id="KW-0408">Iron</keyword>
<protein>
    <recommendedName>
        <fullName evidence="14">Peroxidase</fullName>
        <ecNumber evidence="14">1.11.1.-</ecNumber>
    </recommendedName>
</protein>